<organism evidence="1 2">
    <name type="scientific">Zavarzinia aquatilis</name>
    <dbReference type="NCBI Taxonomy" id="2211142"/>
    <lineage>
        <taxon>Bacteria</taxon>
        <taxon>Pseudomonadati</taxon>
        <taxon>Pseudomonadota</taxon>
        <taxon>Alphaproteobacteria</taxon>
        <taxon>Rhodospirillales</taxon>
        <taxon>Zavarziniaceae</taxon>
        <taxon>Zavarzinia</taxon>
    </lineage>
</organism>
<reference evidence="1 2" key="1">
    <citation type="submission" date="2018-05" db="EMBL/GenBank/DDBJ databases">
        <title>Zavarzinia sp. HR-AS.</title>
        <authorList>
            <person name="Lee Y."/>
            <person name="Jeon C.O."/>
        </authorList>
    </citation>
    <scope>NUCLEOTIDE SEQUENCE [LARGE SCALE GENOMIC DNA]</scope>
    <source>
        <strain evidence="1 2">HR-AS</strain>
    </source>
</reference>
<sequence>MQLADWIAANGQNRSSFGRSIGERPMTISRYCLPAGHPHRRIPKEETMRKIFVATGGLVTANDFYGIAEAAPDPAAPAPTPGMEAAE</sequence>
<dbReference type="OrthoDB" id="7605634at2"/>
<dbReference type="EMBL" id="QGLE01000002">
    <property type="protein sequence ID" value="PWR24964.1"/>
    <property type="molecule type" value="Genomic_DNA"/>
</dbReference>
<proteinExistence type="predicted"/>
<evidence type="ECO:0000313" key="1">
    <source>
        <dbReference type="EMBL" id="PWR24964.1"/>
    </source>
</evidence>
<dbReference type="RefSeq" id="WP_109902935.1">
    <property type="nucleotide sequence ID" value="NZ_QGLE01000002.1"/>
</dbReference>
<dbReference type="Proteomes" id="UP000245461">
    <property type="component" value="Unassembled WGS sequence"/>
</dbReference>
<evidence type="ECO:0000313" key="2">
    <source>
        <dbReference type="Proteomes" id="UP000245461"/>
    </source>
</evidence>
<accession>A0A317EF92</accession>
<keyword evidence="2" id="KW-1185">Reference proteome</keyword>
<name>A0A317EF92_9PROT</name>
<gene>
    <name evidence="1" type="ORF">DKG74_04130</name>
</gene>
<dbReference type="AlphaFoldDB" id="A0A317EF92"/>
<protein>
    <submittedName>
        <fullName evidence="1">XRE family transcriptional regulator</fullName>
    </submittedName>
</protein>
<comment type="caution">
    <text evidence="1">The sequence shown here is derived from an EMBL/GenBank/DDBJ whole genome shotgun (WGS) entry which is preliminary data.</text>
</comment>